<proteinExistence type="predicted"/>
<keyword evidence="3" id="KW-0808">Transferase</keyword>
<evidence type="ECO:0000259" key="6">
    <source>
        <dbReference type="Pfam" id="PF16114"/>
    </source>
</evidence>
<dbReference type="PANTHER" id="PTHR11815">
    <property type="entry name" value="SUCCINYL-COA SYNTHETASE BETA CHAIN"/>
    <property type="match status" value="1"/>
</dbReference>
<dbReference type="GO" id="GO:0004775">
    <property type="term" value="F:succinate-CoA ligase (ADP-forming) activity"/>
    <property type="evidence" value="ECO:0007669"/>
    <property type="project" value="TreeGrafter"/>
</dbReference>
<dbReference type="GO" id="GO:0042709">
    <property type="term" value="C:succinate-CoA ligase complex"/>
    <property type="evidence" value="ECO:0007669"/>
    <property type="project" value="TreeGrafter"/>
</dbReference>
<dbReference type="SUPFAM" id="SSF56059">
    <property type="entry name" value="Glutathione synthetase ATP-binding domain-like"/>
    <property type="match status" value="1"/>
</dbReference>
<dbReference type="GO" id="GO:0003878">
    <property type="term" value="F:ATP citrate synthase activity"/>
    <property type="evidence" value="ECO:0007669"/>
    <property type="project" value="UniProtKB-EC"/>
</dbReference>
<dbReference type="Pfam" id="PF08442">
    <property type="entry name" value="ATP-grasp_2"/>
    <property type="match status" value="1"/>
</dbReference>
<comment type="caution">
    <text evidence="7">The sequence shown here is derived from an EMBL/GenBank/DDBJ whole genome shotgun (WGS) entry which is preliminary data.</text>
</comment>
<gene>
    <name evidence="7" type="ORF">A2822_01700</name>
</gene>
<keyword evidence="2" id="KW-0547">Nucleotide-binding</keyword>
<dbReference type="InterPro" id="IPR013815">
    <property type="entry name" value="ATP_grasp_subdomain_1"/>
</dbReference>
<dbReference type="PANTHER" id="PTHR11815:SF10">
    <property type="entry name" value="SUCCINATE--COA LIGASE [GDP-FORMING] SUBUNIT BETA, MITOCHONDRIAL"/>
    <property type="match status" value="1"/>
</dbReference>
<keyword evidence="1" id="KW-0436">Ligase</keyword>
<dbReference type="EMBL" id="MHOP01000005">
    <property type="protein sequence ID" value="OGZ66445.1"/>
    <property type="molecule type" value="Genomic_DNA"/>
</dbReference>
<dbReference type="InterPro" id="IPR016102">
    <property type="entry name" value="Succinyl-CoA_synth-like"/>
</dbReference>
<evidence type="ECO:0000256" key="2">
    <source>
        <dbReference type="ARBA" id="ARBA00022741"/>
    </source>
</evidence>
<dbReference type="InterPro" id="IPR013650">
    <property type="entry name" value="ATP-grasp_succ-CoA_synth-type"/>
</dbReference>
<dbReference type="SUPFAM" id="SSF52210">
    <property type="entry name" value="Succinyl-CoA synthetase domains"/>
    <property type="match status" value="1"/>
</dbReference>
<evidence type="ECO:0000259" key="5">
    <source>
        <dbReference type="Pfam" id="PF08442"/>
    </source>
</evidence>
<dbReference type="AlphaFoldDB" id="A0A1G2HVF9"/>
<dbReference type="Pfam" id="PF16114">
    <property type="entry name" value="Citrate_bind"/>
    <property type="match status" value="1"/>
</dbReference>
<evidence type="ECO:0000313" key="8">
    <source>
        <dbReference type="Proteomes" id="UP000178774"/>
    </source>
</evidence>
<comment type="catalytic activity">
    <reaction evidence="4">
        <text>oxaloacetate + acetyl-CoA + ADP + phosphate = citrate + ATP + CoA</text>
        <dbReference type="Rhea" id="RHEA:21160"/>
        <dbReference type="ChEBI" id="CHEBI:16452"/>
        <dbReference type="ChEBI" id="CHEBI:16947"/>
        <dbReference type="ChEBI" id="CHEBI:30616"/>
        <dbReference type="ChEBI" id="CHEBI:43474"/>
        <dbReference type="ChEBI" id="CHEBI:57287"/>
        <dbReference type="ChEBI" id="CHEBI:57288"/>
        <dbReference type="ChEBI" id="CHEBI:456216"/>
        <dbReference type="EC" id="2.3.3.8"/>
    </reaction>
</comment>
<dbReference type="Gene3D" id="3.40.50.261">
    <property type="entry name" value="Succinyl-CoA synthetase domains"/>
    <property type="match status" value="1"/>
</dbReference>
<evidence type="ECO:0000256" key="1">
    <source>
        <dbReference type="ARBA" id="ARBA00022598"/>
    </source>
</evidence>
<dbReference type="GO" id="GO:0006099">
    <property type="term" value="P:tricarboxylic acid cycle"/>
    <property type="evidence" value="ECO:0007669"/>
    <property type="project" value="InterPro"/>
</dbReference>
<sequence length="402" mass="43580">MKLLEHQGKQLLKMAGIKTPAGMVLNNQDSVDAATLRKFFTKHKNVMVKAQIMGGGRKKAGLVLDAKSYPALQKQIKKLFAKKHQGTPVGAVLVEQKLAIAAEYFVSITYNTLTRRPIILFSTKGGIHIEKNTGTITSHHPAQVATLSAKEGFKIAGNKKLADVLVKAYKAFVAFDCLALEINPIIKTKQGFWYAADAKITIDDAALPRQQKLHAIAAESQSQQFSARELAARHIDENDHRGVAGKTFLELKGDIAVLASGGGASLAAMDALIEAGGKPANYTEYSGNPSREKVRALTEITLSAPNLHGCLVIGGVANFTDIFETLSGFAEGISHLPALPKYPIVIRRAGPRDTEAFDMLRRFAKKQGLDITLFGKETPMSYAAKIMAEKSAAYTVNYEMDN</sequence>
<dbReference type="Gene3D" id="3.30.470.20">
    <property type="entry name" value="ATP-grasp fold, B domain"/>
    <property type="match status" value="1"/>
</dbReference>
<dbReference type="GO" id="GO:0005524">
    <property type="term" value="F:ATP binding"/>
    <property type="evidence" value="ECO:0007669"/>
    <property type="project" value="InterPro"/>
</dbReference>
<evidence type="ECO:0000313" key="7">
    <source>
        <dbReference type="EMBL" id="OGZ66445.1"/>
    </source>
</evidence>
<reference evidence="7 8" key="1">
    <citation type="journal article" date="2016" name="Nat. Commun.">
        <title>Thousands of microbial genomes shed light on interconnected biogeochemical processes in an aquifer system.</title>
        <authorList>
            <person name="Anantharaman K."/>
            <person name="Brown C.T."/>
            <person name="Hug L.A."/>
            <person name="Sharon I."/>
            <person name="Castelle C.J."/>
            <person name="Probst A.J."/>
            <person name="Thomas B.C."/>
            <person name="Singh A."/>
            <person name="Wilkins M.J."/>
            <person name="Karaoz U."/>
            <person name="Brodie E.L."/>
            <person name="Williams K.H."/>
            <person name="Hubbard S.S."/>
            <person name="Banfield J.F."/>
        </authorList>
    </citation>
    <scope>NUCLEOTIDE SEQUENCE [LARGE SCALE GENOMIC DNA]</scope>
</reference>
<protein>
    <submittedName>
        <fullName evidence="7">Uncharacterized protein</fullName>
    </submittedName>
</protein>
<dbReference type="Proteomes" id="UP000178774">
    <property type="component" value="Unassembled WGS sequence"/>
</dbReference>
<dbReference type="PIRSF" id="PIRSF001554">
    <property type="entry name" value="SucCS_beta"/>
    <property type="match status" value="1"/>
</dbReference>
<dbReference type="GO" id="GO:0006104">
    <property type="term" value="P:succinyl-CoA metabolic process"/>
    <property type="evidence" value="ECO:0007669"/>
    <property type="project" value="TreeGrafter"/>
</dbReference>
<keyword evidence="3" id="KW-0012">Acyltransferase</keyword>
<feature type="domain" description="ATP-grasp fold succinyl-CoA synthetase-type" evidence="5">
    <location>
        <begin position="2"/>
        <end position="186"/>
    </location>
</feature>
<name>A0A1G2HVF9_9BACT</name>
<dbReference type="Gene3D" id="3.30.1490.20">
    <property type="entry name" value="ATP-grasp fold, A domain"/>
    <property type="match status" value="1"/>
</dbReference>
<dbReference type="GO" id="GO:0005829">
    <property type="term" value="C:cytosol"/>
    <property type="evidence" value="ECO:0007669"/>
    <property type="project" value="TreeGrafter"/>
</dbReference>
<evidence type="ECO:0000256" key="4">
    <source>
        <dbReference type="ARBA" id="ARBA00047593"/>
    </source>
</evidence>
<dbReference type="InterPro" id="IPR032263">
    <property type="entry name" value="Citrate-bd"/>
</dbReference>
<evidence type="ECO:0000256" key="3">
    <source>
        <dbReference type="ARBA" id="ARBA00023315"/>
    </source>
</evidence>
<feature type="domain" description="ATP-citrate synthase citrate-binding" evidence="6">
    <location>
        <begin position="239"/>
        <end position="382"/>
    </location>
</feature>
<accession>A0A1G2HVF9</accession>
<dbReference type="InterPro" id="IPR005809">
    <property type="entry name" value="Succ_CoA_ligase-like_bsu"/>
</dbReference>
<organism evidence="7 8">
    <name type="scientific">Candidatus Staskawiczbacteria bacterium RIFCSPHIGHO2_01_FULL_41_41</name>
    <dbReference type="NCBI Taxonomy" id="1802203"/>
    <lineage>
        <taxon>Bacteria</taxon>
        <taxon>Candidatus Staskawicziibacteriota</taxon>
    </lineage>
</organism>